<dbReference type="InterPro" id="IPR007111">
    <property type="entry name" value="NACHT_NTPase"/>
</dbReference>
<keyword evidence="6" id="KW-1185">Reference proteome</keyword>
<name>A0ABR8CFI6_9CYAN</name>
<comment type="caution">
    <text evidence="5">The sequence shown here is derived from an EMBL/GenBank/DDBJ whole genome shotgun (WGS) entry which is preliminary data.</text>
</comment>
<evidence type="ECO:0000259" key="3">
    <source>
        <dbReference type="Pfam" id="PF05729"/>
    </source>
</evidence>
<organism evidence="5 6">
    <name type="scientific">Phormidium tenue FACHB-1050</name>
    <dbReference type="NCBI Taxonomy" id="2692857"/>
    <lineage>
        <taxon>Bacteria</taxon>
        <taxon>Bacillati</taxon>
        <taxon>Cyanobacteriota</taxon>
        <taxon>Cyanophyceae</taxon>
        <taxon>Oscillatoriophycideae</taxon>
        <taxon>Oscillatoriales</taxon>
        <taxon>Oscillatoriaceae</taxon>
        <taxon>Phormidium</taxon>
    </lineage>
</organism>
<dbReference type="PANTHER" id="PTHR46844:SF1">
    <property type="entry name" value="SLR5058 PROTEIN"/>
    <property type="match status" value="1"/>
</dbReference>
<dbReference type="InterPro" id="IPR027417">
    <property type="entry name" value="P-loop_NTPase"/>
</dbReference>
<dbReference type="SUPFAM" id="SSF48371">
    <property type="entry name" value="ARM repeat"/>
    <property type="match status" value="1"/>
</dbReference>
<dbReference type="Pfam" id="PF22734">
    <property type="entry name" value="NNH2"/>
    <property type="match status" value="1"/>
</dbReference>
<dbReference type="Gene3D" id="1.25.10.10">
    <property type="entry name" value="Leucine-rich Repeat Variant"/>
    <property type="match status" value="2"/>
</dbReference>
<evidence type="ECO:0000313" key="6">
    <source>
        <dbReference type="Proteomes" id="UP000618445"/>
    </source>
</evidence>
<dbReference type="PANTHER" id="PTHR46844">
    <property type="entry name" value="SLR5058 PROTEIN"/>
    <property type="match status" value="1"/>
</dbReference>
<gene>
    <name evidence="5" type="ORF">H6G05_20190</name>
</gene>
<evidence type="ECO:0000256" key="2">
    <source>
        <dbReference type="ARBA" id="ARBA00022738"/>
    </source>
</evidence>
<evidence type="ECO:0000256" key="1">
    <source>
        <dbReference type="ARBA" id="ARBA00022549"/>
    </source>
</evidence>
<protein>
    <submittedName>
        <fullName evidence="5">HEAT repeat domain-containing protein</fullName>
    </submittedName>
</protein>
<evidence type="ECO:0000259" key="4">
    <source>
        <dbReference type="Pfam" id="PF22734"/>
    </source>
</evidence>
<dbReference type="Pfam" id="PF05729">
    <property type="entry name" value="NACHT"/>
    <property type="match status" value="1"/>
</dbReference>
<dbReference type="RefSeq" id="WP_190580823.1">
    <property type="nucleotide sequence ID" value="NZ_CAWPQU010000038.1"/>
</dbReference>
<reference evidence="5 6" key="1">
    <citation type="journal article" date="2020" name="ISME J.">
        <title>Comparative genomics reveals insights into cyanobacterial evolution and habitat adaptation.</title>
        <authorList>
            <person name="Chen M.Y."/>
            <person name="Teng W.K."/>
            <person name="Zhao L."/>
            <person name="Hu C.X."/>
            <person name="Zhou Y.K."/>
            <person name="Han B.P."/>
            <person name="Song L.R."/>
            <person name="Shu W.S."/>
        </authorList>
    </citation>
    <scope>NUCLEOTIDE SEQUENCE [LARGE SCALE GENOMIC DNA]</scope>
    <source>
        <strain evidence="5 6">FACHB-1050</strain>
    </source>
</reference>
<sequence length="1083" mass="125014">MELLLIWGVTQAAGVLAREILGDLAKGAAEDYVKDFFKDCLKKVIHLPEKDVQKEAYGKALKEFLELIEEELKDAGYQEAIIKKYIPYLQRFIKREEVSAALGMAFNVECKAIDTALLVRVWKELNSPLLPESMNWDFLSKSYIRAVKKIVQNSDKLRPIFEVQTLDKIADAVQEVAGIAPAFDLEKYAEGLREQYGNLKLESLDTTGVYYNELKLWKIFIPQNLRECQEFIPQVYELPKDRSRLLQESGQLDVLELAEAELENHRKRYVEQPIRGVFEVLGDPKELAKEVVAKYAVILGDPGSGKSTLLQYLALIWAERPVRDLPLYPLPLLLELRTYARDKQAGKCKDIVSFIHGGNITCRLNQQDLHEKLKNGDVIALFDGIDEVFDPALRDEVVTDIHRFTNEYPAVRSVATSRWLGYKAQRLRDAGFQHFMLQELNDEQMQDFVVRWHDLNFAEGADKDRKRERLQKAIRESRSIKELAGNPLLLTMMAILNRNQELPRDRPELYNQASRVLLHQWDVERALVEDRRIDPKTIDYRDKQAMLRKVAYHMQSSAKGLAGNLISAAQLEGILTDYLRTIEVEKPREIARIMIGQLRTRNFILCDLGGDSYGFVHRTFLEYFCAWEFVWQFKESQTLTSEQLIYDVFGNHWQDESWHEVLRLISGMIEPRFVAEIIDFLLEQEVDKSAFLAGDRLKKEGLSNLLLAADCFVEARNRSLIAPTSSKLLKILQLEAEQETPYNFNYELAMTLINSITSTWQDSSGILDWLKRCLELESQSFIPESAVHAFARGWKDDIDTLPWLKDCALNNENEYVRRAAVQEISQGWEGDPDILPLLKDRTLNDENWIVRRAAIQEIAKGWEDDSDTLPWLKDRALNDHDNDVRMAAVQEIAKGWKDDSDTLSWLKDRALNDQNYDVRRAAVQAIAKGWKDESDTLPWLKDRALNDQNYDVRRAAVQEIAQGWKDESDTLPLLKDRALNDQNYDVRRAAVQEIAQGWKDDIQTFDFLCDRAINDPFVRGRDQFDIYRTNPRQTALEGILQYYRDKPQTLELLKAISNNDPDEKLKGFAKEELVKLSENPVGA</sequence>
<feature type="domain" description="NACHT" evidence="3">
    <location>
        <begin position="296"/>
        <end position="454"/>
    </location>
</feature>
<dbReference type="InterPro" id="IPR011989">
    <property type="entry name" value="ARM-like"/>
</dbReference>
<keyword evidence="1" id="KW-0042">Antenna complex</keyword>
<dbReference type="Proteomes" id="UP000618445">
    <property type="component" value="Unassembled WGS sequence"/>
</dbReference>
<feature type="domain" description="NACHT N-terminal Helical" evidence="4">
    <location>
        <begin position="24"/>
        <end position="206"/>
    </location>
</feature>
<accession>A0ABR8CFI6</accession>
<dbReference type="Pfam" id="PF13646">
    <property type="entry name" value="HEAT_2"/>
    <property type="match status" value="2"/>
</dbReference>
<dbReference type="InterPro" id="IPR016024">
    <property type="entry name" value="ARM-type_fold"/>
</dbReference>
<dbReference type="InterPro" id="IPR054569">
    <property type="entry name" value="NNH2"/>
</dbReference>
<dbReference type="EMBL" id="JACJQY010000043">
    <property type="protein sequence ID" value="MBD2319150.1"/>
    <property type="molecule type" value="Genomic_DNA"/>
</dbReference>
<proteinExistence type="predicted"/>
<evidence type="ECO:0000313" key="5">
    <source>
        <dbReference type="EMBL" id="MBD2319150.1"/>
    </source>
</evidence>
<dbReference type="SUPFAM" id="SSF52540">
    <property type="entry name" value="P-loop containing nucleoside triphosphate hydrolases"/>
    <property type="match status" value="1"/>
</dbReference>
<dbReference type="Gene3D" id="3.40.50.300">
    <property type="entry name" value="P-loop containing nucleotide triphosphate hydrolases"/>
    <property type="match status" value="1"/>
</dbReference>
<keyword evidence="2" id="KW-0605">Phycobilisome</keyword>